<comment type="caution">
    <text evidence="1">The sequence shown here is derived from an EMBL/GenBank/DDBJ whole genome shotgun (WGS) entry which is preliminary data.</text>
</comment>
<gene>
    <name evidence="1" type="ORF">S03H2_61705</name>
</gene>
<dbReference type="AlphaFoldDB" id="X1IV71"/>
<dbReference type="EMBL" id="BARU01039847">
    <property type="protein sequence ID" value="GAH85602.1"/>
    <property type="molecule type" value="Genomic_DNA"/>
</dbReference>
<proteinExistence type="predicted"/>
<organism evidence="1">
    <name type="scientific">marine sediment metagenome</name>
    <dbReference type="NCBI Taxonomy" id="412755"/>
    <lineage>
        <taxon>unclassified sequences</taxon>
        <taxon>metagenomes</taxon>
        <taxon>ecological metagenomes</taxon>
    </lineage>
</organism>
<name>X1IV71_9ZZZZ</name>
<protein>
    <submittedName>
        <fullName evidence="1">Uncharacterized protein</fullName>
    </submittedName>
</protein>
<evidence type="ECO:0000313" key="1">
    <source>
        <dbReference type="EMBL" id="GAH85602.1"/>
    </source>
</evidence>
<accession>X1IV71</accession>
<reference evidence="1" key="1">
    <citation type="journal article" date="2014" name="Front. Microbiol.">
        <title>High frequency of phylogenetically diverse reductive dehalogenase-homologous genes in deep subseafloor sedimentary metagenomes.</title>
        <authorList>
            <person name="Kawai M."/>
            <person name="Futagami T."/>
            <person name="Toyoda A."/>
            <person name="Takaki Y."/>
            <person name="Nishi S."/>
            <person name="Hori S."/>
            <person name="Arai W."/>
            <person name="Tsubouchi T."/>
            <person name="Morono Y."/>
            <person name="Uchiyama I."/>
            <person name="Ito T."/>
            <person name="Fujiyama A."/>
            <person name="Inagaki F."/>
            <person name="Takami H."/>
        </authorList>
    </citation>
    <scope>NUCLEOTIDE SEQUENCE</scope>
    <source>
        <strain evidence="1">Expedition CK06-06</strain>
    </source>
</reference>
<feature type="non-terminal residue" evidence="1">
    <location>
        <position position="1"/>
    </location>
</feature>
<sequence length="69" mass="8320">TAGSGNYEFKRRWRAEPVRLHYQYWVRPGTELSIVSPDNPKYRKKVQLWKKLPLWLTRLIGPRISRDLP</sequence>